<dbReference type="eggNOG" id="ENOG5033BZN">
    <property type="taxonomic scope" value="Bacteria"/>
</dbReference>
<evidence type="ECO:0000313" key="1">
    <source>
        <dbReference type="EMBL" id="AIF98987.1"/>
    </source>
</evidence>
<dbReference type="InterPro" id="IPR021363">
    <property type="entry name" value="DUF2835"/>
</dbReference>
<reference evidence="1 2" key="1">
    <citation type="submission" date="2014-06" db="EMBL/GenBank/DDBJ databases">
        <title>Genomes of Alteromonas australica, a world apart.</title>
        <authorList>
            <person name="Gonzaga A."/>
            <person name="Lopez-Perez M."/>
            <person name="Rodriguez-Valera F."/>
        </authorList>
    </citation>
    <scope>NUCLEOTIDE SEQUENCE [LARGE SCALE GENOMIC DNA]</scope>
    <source>
        <strain evidence="1 2">H 17</strain>
    </source>
</reference>
<dbReference type="AlphaFoldDB" id="A0A075P6T2"/>
<name>A0A075P6T2_9ALTE</name>
<dbReference type="KEGG" id="aal:EP13_10015"/>
<sequence length="80" mass="9021">MNNTTTNSTYYFFSINVPYSQCEALYSPSAPNVVLVADNGVKVQVPTSRLRQFITSQGVKGRFRMTVNAQLKIVAFERVR</sequence>
<dbReference type="Pfam" id="PF11197">
    <property type="entry name" value="DUF2835"/>
    <property type="match status" value="1"/>
</dbReference>
<dbReference type="Proteomes" id="UP000056090">
    <property type="component" value="Chromosome"/>
</dbReference>
<dbReference type="RefSeq" id="WP_044057131.1">
    <property type="nucleotide sequence ID" value="NZ_CBCSKJ010000001.1"/>
</dbReference>
<protein>
    <recommendedName>
        <fullName evidence="3">DUF2835 domain-containing protein</fullName>
    </recommendedName>
</protein>
<accession>A0A075P6T2</accession>
<evidence type="ECO:0008006" key="3">
    <source>
        <dbReference type="Google" id="ProtNLM"/>
    </source>
</evidence>
<dbReference type="GeneID" id="78255240"/>
<dbReference type="EMBL" id="CP008849">
    <property type="protein sequence ID" value="AIF98987.1"/>
    <property type="molecule type" value="Genomic_DNA"/>
</dbReference>
<organism evidence="1 2">
    <name type="scientific">Alteromonas australica</name>
    <dbReference type="NCBI Taxonomy" id="589873"/>
    <lineage>
        <taxon>Bacteria</taxon>
        <taxon>Pseudomonadati</taxon>
        <taxon>Pseudomonadota</taxon>
        <taxon>Gammaproteobacteria</taxon>
        <taxon>Alteromonadales</taxon>
        <taxon>Alteromonadaceae</taxon>
        <taxon>Alteromonas/Salinimonas group</taxon>
        <taxon>Alteromonas</taxon>
    </lineage>
</organism>
<evidence type="ECO:0000313" key="2">
    <source>
        <dbReference type="Proteomes" id="UP000056090"/>
    </source>
</evidence>
<proteinExistence type="predicted"/>
<gene>
    <name evidence="1" type="ORF">EP13_10015</name>
</gene>
<keyword evidence="2" id="KW-1185">Reference proteome</keyword>